<feature type="compositionally biased region" description="Polar residues" evidence="1">
    <location>
        <begin position="350"/>
        <end position="371"/>
    </location>
</feature>
<dbReference type="STRING" id="100787.A0A0G4M888"/>
<reference evidence="3 4" key="1">
    <citation type="submission" date="2015-05" db="EMBL/GenBank/DDBJ databases">
        <authorList>
            <person name="Wang D.B."/>
            <person name="Wang M."/>
        </authorList>
    </citation>
    <scope>NUCLEOTIDE SEQUENCE [LARGE SCALE GENOMIC DNA]</scope>
    <source>
        <strain evidence="3">VL1</strain>
    </source>
</reference>
<dbReference type="EMBL" id="CVQH01021417">
    <property type="protein sequence ID" value="CRK30326.1"/>
    <property type="molecule type" value="Genomic_DNA"/>
</dbReference>
<keyword evidence="2" id="KW-0812">Transmembrane</keyword>
<gene>
    <name evidence="3" type="ORF">BN1708_000860</name>
</gene>
<evidence type="ECO:0008006" key="5">
    <source>
        <dbReference type="Google" id="ProtNLM"/>
    </source>
</evidence>
<accession>A0A0G4M888</accession>
<keyword evidence="4" id="KW-1185">Reference proteome</keyword>
<proteinExistence type="predicted"/>
<evidence type="ECO:0000313" key="3">
    <source>
        <dbReference type="EMBL" id="CRK30326.1"/>
    </source>
</evidence>
<feature type="region of interest" description="Disordered" evidence="1">
    <location>
        <begin position="345"/>
        <end position="372"/>
    </location>
</feature>
<keyword evidence="2" id="KW-1133">Transmembrane helix</keyword>
<name>A0A0G4M888_VERLO</name>
<organism evidence="3 4">
    <name type="scientific">Verticillium longisporum</name>
    <name type="common">Verticillium dahliae var. longisporum</name>
    <dbReference type="NCBI Taxonomy" id="100787"/>
    <lineage>
        <taxon>Eukaryota</taxon>
        <taxon>Fungi</taxon>
        <taxon>Dikarya</taxon>
        <taxon>Ascomycota</taxon>
        <taxon>Pezizomycotina</taxon>
        <taxon>Sordariomycetes</taxon>
        <taxon>Hypocreomycetidae</taxon>
        <taxon>Glomerellales</taxon>
        <taxon>Plectosphaerellaceae</taxon>
        <taxon>Verticillium</taxon>
    </lineage>
</organism>
<dbReference type="Proteomes" id="UP000044602">
    <property type="component" value="Unassembled WGS sequence"/>
</dbReference>
<keyword evidence="2" id="KW-0472">Membrane</keyword>
<evidence type="ECO:0000313" key="4">
    <source>
        <dbReference type="Proteomes" id="UP000044602"/>
    </source>
</evidence>
<evidence type="ECO:0000256" key="2">
    <source>
        <dbReference type="SAM" id="Phobius"/>
    </source>
</evidence>
<protein>
    <recommendedName>
        <fullName evidence="5">Heme haloperoxidase family profile domain-containing protein</fullName>
    </recommendedName>
</protein>
<dbReference type="AlphaFoldDB" id="A0A0G4M888"/>
<sequence length="397" mass="42188">MASAGVTSSRRSLSLTQLEGHSPHDSVMNSMSHLAACPLRHGHMSWVSMTLPQIAIMQHVARLHLKSQFLLSAILFLLYLPQYPFIKPFKMHSKTIALAMVAASSVAAQRPTDTPICDYYTTALLKENTAENQYTLLTLLVNTVVIGNYTEPNTGVAVPGILAKGDFMGTSVNLLPYFNGDLASTNRGGDKGESVNFLDGGGAAPLMENKPANSEKSRQHFLLTHLYQFFGSLLGCSEYSMPGFPAYGGDASMYEVHKFMDLDPSEMGYFIQQVALAAESFGVAKDDITAVGKALTDLFNFKCLPAAEVIPGQGKQLQSICIAEDCPEAKDAQCDLYKGAVAPEPAHGGSNATMTSSTPTSGATGQPTTVPTDIPGGAASNSISLIALAGTFVAFMV</sequence>
<evidence type="ECO:0000256" key="1">
    <source>
        <dbReference type="SAM" id="MobiDB-lite"/>
    </source>
</evidence>
<feature type="transmembrane region" description="Helical" evidence="2">
    <location>
        <begin position="69"/>
        <end position="86"/>
    </location>
</feature>